<gene>
    <name evidence="5" type="ORF">BK809_0000265</name>
</gene>
<dbReference type="GO" id="GO:0000266">
    <property type="term" value="P:mitochondrial fission"/>
    <property type="evidence" value="ECO:0007669"/>
    <property type="project" value="TreeGrafter"/>
</dbReference>
<dbReference type="GO" id="GO:0005525">
    <property type="term" value="F:GTP binding"/>
    <property type="evidence" value="ECO:0007669"/>
    <property type="project" value="InterPro"/>
</dbReference>
<dbReference type="GO" id="GO:0016020">
    <property type="term" value="C:membrane"/>
    <property type="evidence" value="ECO:0007669"/>
    <property type="project" value="TreeGrafter"/>
</dbReference>
<dbReference type="GO" id="GO:0008017">
    <property type="term" value="F:microtubule binding"/>
    <property type="evidence" value="ECO:0007669"/>
    <property type="project" value="TreeGrafter"/>
</dbReference>
<dbReference type="Gene3D" id="1.20.120.1240">
    <property type="entry name" value="Dynamin, middle domain"/>
    <property type="match status" value="1"/>
</dbReference>
<comment type="caution">
    <text evidence="5">The sequence shown here is derived from an EMBL/GenBank/DDBJ whole genome shotgun (WGS) entry which is preliminary data.</text>
</comment>
<dbReference type="AlphaFoldDB" id="A0A1S8BCL8"/>
<dbReference type="InterPro" id="IPR045063">
    <property type="entry name" value="Dynamin_N"/>
</dbReference>
<dbReference type="OrthoDB" id="415706at2759"/>
<dbReference type="PANTHER" id="PTHR11566">
    <property type="entry name" value="DYNAMIN"/>
    <property type="match status" value="1"/>
</dbReference>
<dbReference type="PANTHER" id="PTHR11566:SF21">
    <property type="entry name" value="DYNAMIN RELATED PROTEIN 1, ISOFORM A"/>
    <property type="match status" value="1"/>
</dbReference>
<keyword evidence="2" id="KW-0342">GTP-binding</keyword>
<dbReference type="STRING" id="420778.A0A1S8BCL8"/>
<evidence type="ECO:0000256" key="2">
    <source>
        <dbReference type="ARBA" id="ARBA00023134"/>
    </source>
</evidence>
<reference evidence="5 6" key="1">
    <citation type="submission" date="2017-01" db="EMBL/GenBank/DDBJ databases">
        <title>Draft genome sequence of Diplodia seriata F98.1, a fungal species involved in grapevine trunk diseases.</title>
        <authorList>
            <person name="Robert-Siegwald G."/>
            <person name="Vallet J."/>
            <person name="Abou-Mansour E."/>
            <person name="Xu J."/>
            <person name="Rey P."/>
            <person name="Bertsch C."/>
            <person name="Rego C."/>
            <person name="Larignon P."/>
            <person name="Fontaine F."/>
            <person name="Lebrun M.-H."/>
        </authorList>
    </citation>
    <scope>NUCLEOTIDE SEQUENCE [LARGE SCALE GENOMIC DNA]</scope>
    <source>
        <strain evidence="5 6">F98.1</strain>
    </source>
</reference>
<dbReference type="Pfam" id="PF00350">
    <property type="entry name" value="Dynamin_N"/>
    <property type="match status" value="1"/>
</dbReference>
<dbReference type="Gene3D" id="3.40.50.300">
    <property type="entry name" value="P-loop containing nucleotide triphosphate hydrolases"/>
    <property type="match status" value="1"/>
</dbReference>
<sequence>MRLRGAAGVSEGPSFSGDTLRIEVVGNTGLHLTVVDLPGLISVSNDEQTDEDVEVVSELVDTYLESSRTIILAVVQANNDIANQGIIQRARKFDPQGLRTVGIITKPDLINHGTEGRIAALAKNEDTTKIKLGFFLLKNPSPADLNTGLTADERKRKELAFFAASPWKEQHLDGDRVGIDALSAFLQNLLDAHIERELPKVRAEVSMLLDRTEKKLEAMGEERENVGHLRMFLTRLSMKFMNLTQAALHGNYLELEGELSSEDDALEISHRLRAQSHILNDSFSESLRLHGQKRKSGKKPATQPLEGEESEFDSWIEKVYTRTRGRELPGNYNHLLLAELFQEQSSPWESIARKHVCEINDLVQRFVNKVLDKIVTEDHVRSELHCYVSEKLEICAQEAEKELARILADEKREPMTYNHYYTDNIQRSRQSSMRSSIQAAMRNVISKDWGGTVHISNTPQDRERLVESLGGHVVVDMKAQACDEAKVGLEAYYKVARKTFVDNVCRQVVERHILSQLPNILSPTVVSEFSDEALVRIASEPQTQKERRARLQKLAQGLRDSLIELRK</sequence>
<dbReference type="GO" id="GO:0006897">
    <property type="term" value="P:endocytosis"/>
    <property type="evidence" value="ECO:0007669"/>
    <property type="project" value="TreeGrafter"/>
</dbReference>
<evidence type="ECO:0000259" key="3">
    <source>
        <dbReference type="PROSITE" id="PS51388"/>
    </source>
</evidence>
<organism evidence="5 6">
    <name type="scientific">Diplodia seriata</name>
    <dbReference type="NCBI Taxonomy" id="420778"/>
    <lineage>
        <taxon>Eukaryota</taxon>
        <taxon>Fungi</taxon>
        <taxon>Dikarya</taxon>
        <taxon>Ascomycota</taxon>
        <taxon>Pezizomycotina</taxon>
        <taxon>Dothideomycetes</taxon>
        <taxon>Dothideomycetes incertae sedis</taxon>
        <taxon>Botryosphaeriales</taxon>
        <taxon>Botryosphaeriaceae</taxon>
        <taxon>Diplodia</taxon>
    </lineage>
</organism>
<dbReference type="CDD" id="cd08771">
    <property type="entry name" value="DLP_1"/>
    <property type="match status" value="1"/>
</dbReference>
<accession>A0A1S8BCL8</accession>
<dbReference type="GO" id="GO:0005739">
    <property type="term" value="C:mitochondrion"/>
    <property type="evidence" value="ECO:0007669"/>
    <property type="project" value="TreeGrafter"/>
</dbReference>
<dbReference type="InterPro" id="IPR001401">
    <property type="entry name" value="Dynamin_GTPase"/>
</dbReference>
<dbReference type="SUPFAM" id="SSF52540">
    <property type="entry name" value="P-loop containing nucleoside triphosphate hydrolases"/>
    <property type="match status" value="1"/>
</dbReference>
<name>A0A1S8BCL8_9PEZI</name>
<dbReference type="GO" id="GO:0016559">
    <property type="term" value="P:peroxisome fission"/>
    <property type="evidence" value="ECO:0007669"/>
    <property type="project" value="TreeGrafter"/>
</dbReference>
<dbReference type="InterPro" id="IPR027417">
    <property type="entry name" value="P-loop_NTPase"/>
</dbReference>
<evidence type="ECO:0000259" key="4">
    <source>
        <dbReference type="PROSITE" id="PS51718"/>
    </source>
</evidence>
<proteinExistence type="predicted"/>
<dbReference type="Pfam" id="PF01031">
    <property type="entry name" value="Dynamin_M"/>
    <property type="match status" value="1"/>
</dbReference>
<dbReference type="GO" id="GO:0048312">
    <property type="term" value="P:intracellular distribution of mitochondria"/>
    <property type="evidence" value="ECO:0007669"/>
    <property type="project" value="TreeGrafter"/>
</dbReference>
<dbReference type="PROSITE" id="PS51718">
    <property type="entry name" value="G_DYNAMIN_2"/>
    <property type="match status" value="1"/>
</dbReference>
<dbReference type="EMBL" id="MSZU01000085">
    <property type="protein sequence ID" value="OMP85166.1"/>
    <property type="molecule type" value="Genomic_DNA"/>
</dbReference>
<evidence type="ECO:0000313" key="5">
    <source>
        <dbReference type="EMBL" id="OMP85166.1"/>
    </source>
</evidence>
<protein>
    <submittedName>
        <fullName evidence="5">Interferon-induced GTP-binding protein Mx</fullName>
    </submittedName>
</protein>
<evidence type="ECO:0000313" key="6">
    <source>
        <dbReference type="Proteomes" id="UP000190776"/>
    </source>
</evidence>
<dbReference type="SMART" id="SM00053">
    <property type="entry name" value="DYNc"/>
    <property type="match status" value="1"/>
</dbReference>
<feature type="domain" description="GED" evidence="3">
    <location>
        <begin position="482"/>
        <end position="567"/>
    </location>
</feature>
<dbReference type="PRINTS" id="PR00195">
    <property type="entry name" value="DYNAMIN"/>
</dbReference>
<feature type="domain" description="Dynamin-type G" evidence="4">
    <location>
        <begin position="1"/>
        <end position="199"/>
    </location>
</feature>
<evidence type="ECO:0000256" key="1">
    <source>
        <dbReference type="ARBA" id="ARBA00022741"/>
    </source>
</evidence>
<dbReference type="Proteomes" id="UP000190776">
    <property type="component" value="Unassembled WGS sequence"/>
</dbReference>
<dbReference type="GO" id="GO:0003924">
    <property type="term" value="F:GTPase activity"/>
    <property type="evidence" value="ECO:0007669"/>
    <property type="project" value="InterPro"/>
</dbReference>
<dbReference type="PROSITE" id="PS51388">
    <property type="entry name" value="GED"/>
    <property type="match status" value="1"/>
</dbReference>
<dbReference type="GO" id="GO:0005874">
    <property type="term" value="C:microtubule"/>
    <property type="evidence" value="ECO:0007669"/>
    <property type="project" value="TreeGrafter"/>
</dbReference>
<dbReference type="InterPro" id="IPR020850">
    <property type="entry name" value="GED_dom"/>
</dbReference>
<dbReference type="InterPro" id="IPR022812">
    <property type="entry name" value="Dynamin"/>
</dbReference>
<dbReference type="InterPro" id="IPR030381">
    <property type="entry name" value="G_DYNAMIN_dom"/>
</dbReference>
<dbReference type="InterPro" id="IPR000375">
    <property type="entry name" value="Dynamin_stalk"/>
</dbReference>
<keyword evidence="1" id="KW-0547">Nucleotide-binding</keyword>